<proteinExistence type="predicted"/>
<keyword evidence="4" id="KW-1185">Reference proteome</keyword>
<feature type="compositionally biased region" description="Basic and acidic residues" evidence="1">
    <location>
        <begin position="468"/>
        <end position="488"/>
    </location>
</feature>
<dbReference type="PANTHER" id="PTHR21669">
    <property type="entry name" value="CAPZ-INTERACTING PROTEIN AND RELATED PROTEINS"/>
    <property type="match status" value="1"/>
</dbReference>
<feature type="region of interest" description="Disordered" evidence="1">
    <location>
        <begin position="75"/>
        <end position="100"/>
    </location>
</feature>
<sequence>MAATAFQSGGVATSASQGALDPKPPQRFYVDLKEGEVNVVSWKKLSKGELKNSPPVVSEARANRLSSVIEKIERLYQGGGSEEEGDVSPDESQYDTEDDFIDDSELNEYFVVEKTKTKHTGFFINRGKLEKIEEVPAPAPAPVPRKRKEREMKVAADKVVEKFTQKSINSGLPLKGATVKSLVSHAADGTPSSSTAPQPNGKVLERAIQDLEKGVAESFPPRDDKEKNMTGIKIAEEPVSKNKRIPSDVKQKLAKVARLAARQGKIPDELIDRLMKILGHVMRLRTLKSNLMAMVKVGLESDARLLRVKRELTESVKSQVSHQTIDADFQSTPGISCYKWDQSTEDRICEVYDEHVESMEEHRGSQIKKLYSELAELWPEGWMDNHSIKKALLRAKERQKKQSELKMGEENRMRKDTNMSEEKTGITVVDGLATSLTQPYLPSHIRLIPSSKEKLTVKSSIKQTVCESSRREDEDNRRVGKEDVSGHVEERRRLNVEEMKRALNEIKRSNYSGAYRENGSRSQSCLYEDKQKIIPEDGLKVRRNK</sequence>
<reference evidence="3 4" key="1">
    <citation type="submission" date="2024-09" db="EMBL/GenBank/DDBJ databases">
        <title>Chromosome-scale assembly of Riccia fluitans.</title>
        <authorList>
            <person name="Paukszto L."/>
            <person name="Sawicki J."/>
            <person name="Karawczyk K."/>
            <person name="Piernik-Szablinska J."/>
            <person name="Szczecinska M."/>
            <person name="Mazdziarz M."/>
        </authorList>
    </citation>
    <scope>NUCLEOTIDE SEQUENCE [LARGE SCALE GENOMIC DNA]</scope>
    <source>
        <strain evidence="3">Rf_01</strain>
        <tissue evidence="3">Aerial parts of the thallus</tissue>
    </source>
</reference>
<dbReference type="AlphaFoldDB" id="A0ABD1ZQL4"/>
<dbReference type="EMBL" id="JBHFFA010000001">
    <property type="protein sequence ID" value="KAL2653745.1"/>
    <property type="molecule type" value="Genomic_DNA"/>
</dbReference>
<evidence type="ECO:0000313" key="3">
    <source>
        <dbReference type="EMBL" id="KAL2653745.1"/>
    </source>
</evidence>
<dbReference type="InterPro" id="IPR014840">
    <property type="entry name" value="HRD"/>
</dbReference>
<evidence type="ECO:0000259" key="2">
    <source>
        <dbReference type="Pfam" id="PF08729"/>
    </source>
</evidence>
<evidence type="ECO:0000313" key="4">
    <source>
        <dbReference type="Proteomes" id="UP001605036"/>
    </source>
</evidence>
<gene>
    <name evidence="3" type="ORF">R1flu_021873</name>
</gene>
<feature type="region of interest" description="Disordered" evidence="1">
    <location>
        <begin position="466"/>
        <end position="488"/>
    </location>
</feature>
<organism evidence="3 4">
    <name type="scientific">Riccia fluitans</name>
    <dbReference type="NCBI Taxonomy" id="41844"/>
    <lineage>
        <taxon>Eukaryota</taxon>
        <taxon>Viridiplantae</taxon>
        <taxon>Streptophyta</taxon>
        <taxon>Embryophyta</taxon>
        <taxon>Marchantiophyta</taxon>
        <taxon>Marchantiopsida</taxon>
        <taxon>Marchantiidae</taxon>
        <taxon>Marchantiales</taxon>
        <taxon>Ricciaceae</taxon>
        <taxon>Riccia</taxon>
    </lineage>
</organism>
<feature type="compositionally biased region" description="Acidic residues" evidence="1">
    <location>
        <begin position="81"/>
        <end position="100"/>
    </location>
</feature>
<feature type="domain" description="Hpc2-related" evidence="2">
    <location>
        <begin position="82"/>
        <end position="130"/>
    </location>
</feature>
<feature type="region of interest" description="Disordered" evidence="1">
    <location>
        <begin position="1"/>
        <end position="26"/>
    </location>
</feature>
<accession>A0ABD1ZQL4</accession>
<dbReference type="PANTHER" id="PTHR21669:SF28">
    <property type="entry name" value="YEMANUCLEIN"/>
    <property type="match status" value="1"/>
</dbReference>
<protein>
    <recommendedName>
        <fullName evidence="2">Hpc2-related domain-containing protein</fullName>
    </recommendedName>
</protein>
<dbReference type="Pfam" id="PF08729">
    <property type="entry name" value="HUN"/>
    <property type="match status" value="1"/>
</dbReference>
<evidence type="ECO:0000256" key="1">
    <source>
        <dbReference type="SAM" id="MobiDB-lite"/>
    </source>
</evidence>
<feature type="compositionally biased region" description="Polar residues" evidence="1">
    <location>
        <begin position="1"/>
        <end position="17"/>
    </location>
</feature>
<comment type="caution">
    <text evidence="3">The sequence shown here is derived from an EMBL/GenBank/DDBJ whole genome shotgun (WGS) entry which is preliminary data.</text>
</comment>
<feature type="region of interest" description="Disordered" evidence="1">
    <location>
        <begin position="507"/>
        <end position="526"/>
    </location>
</feature>
<dbReference type="Proteomes" id="UP001605036">
    <property type="component" value="Unassembled WGS sequence"/>
</dbReference>
<name>A0ABD1ZQL4_9MARC</name>